<organism evidence="2 3">
    <name type="scientific">Frondihabitans cladoniiphilus</name>
    <dbReference type="NCBI Taxonomy" id="715785"/>
    <lineage>
        <taxon>Bacteria</taxon>
        <taxon>Bacillati</taxon>
        <taxon>Actinomycetota</taxon>
        <taxon>Actinomycetes</taxon>
        <taxon>Micrococcales</taxon>
        <taxon>Microbacteriaceae</taxon>
        <taxon>Frondihabitans</taxon>
    </lineage>
</organism>
<sequence>MTGSSLVRSAGWATVSIFVLAVDDPEADEDDDEPEVAPPEEHAARTTTSAAAGRTAAIRLGLARKVVLRDMVRLSDSGSAKQPKEG</sequence>
<keyword evidence="3" id="KW-1185">Reference proteome</keyword>
<evidence type="ECO:0008006" key="4">
    <source>
        <dbReference type="Google" id="ProtNLM"/>
    </source>
</evidence>
<feature type="region of interest" description="Disordered" evidence="1">
    <location>
        <begin position="24"/>
        <end position="51"/>
    </location>
</feature>
<comment type="caution">
    <text evidence="2">The sequence shown here is derived from an EMBL/GenBank/DDBJ whole genome shotgun (WGS) entry which is preliminary data.</text>
</comment>
<evidence type="ECO:0000313" key="2">
    <source>
        <dbReference type="EMBL" id="GAA4680082.1"/>
    </source>
</evidence>
<protein>
    <recommendedName>
        <fullName evidence="4">Secreted protein</fullName>
    </recommendedName>
</protein>
<evidence type="ECO:0000256" key="1">
    <source>
        <dbReference type="SAM" id="MobiDB-lite"/>
    </source>
</evidence>
<dbReference type="EMBL" id="BAABLM010000005">
    <property type="protein sequence ID" value="GAA4680082.1"/>
    <property type="molecule type" value="Genomic_DNA"/>
</dbReference>
<gene>
    <name evidence="2" type="ORF">GCM10025780_26550</name>
</gene>
<dbReference type="Proteomes" id="UP001501295">
    <property type="component" value="Unassembled WGS sequence"/>
</dbReference>
<reference evidence="3" key="1">
    <citation type="journal article" date="2019" name="Int. J. Syst. Evol. Microbiol.">
        <title>The Global Catalogue of Microorganisms (GCM) 10K type strain sequencing project: providing services to taxonomists for standard genome sequencing and annotation.</title>
        <authorList>
            <consortium name="The Broad Institute Genomics Platform"/>
            <consortium name="The Broad Institute Genome Sequencing Center for Infectious Disease"/>
            <person name="Wu L."/>
            <person name="Ma J."/>
        </authorList>
    </citation>
    <scope>NUCLEOTIDE SEQUENCE [LARGE SCALE GENOMIC DNA]</scope>
    <source>
        <strain evidence="3">JCM 18956</strain>
    </source>
</reference>
<accession>A0ABP8W346</accession>
<evidence type="ECO:0000313" key="3">
    <source>
        <dbReference type="Proteomes" id="UP001501295"/>
    </source>
</evidence>
<proteinExistence type="predicted"/>
<name>A0ABP8W346_9MICO</name>
<feature type="compositionally biased region" description="Acidic residues" evidence="1">
    <location>
        <begin position="24"/>
        <end position="35"/>
    </location>
</feature>